<dbReference type="Gene3D" id="3.30.530.20">
    <property type="match status" value="1"/>
</dbReference>
<dbReference type="InterPro" id="IPR013538">
    <property type="entry name" value="ASHA1/2-like_C"/>
</dbReference>
<evidence type="ECO:0000259" key="2">
    <source>
        <dbReference type="Pfam" id="PF08327"/>
    </source>
</evidence>
<feature type="domain" description="Activator of Hsp90 ATPase homologue 1/2-like C-terminal" evidence="2">
    <location>
        <begin position="13"/>
        <end position="131"/>
    </location>
</feature>
<protein>
    <submittedName>
        <fullName evidence="3">Uncharacterized conserved protein YndB, AHSA1/START domain</fullName>
    </submittedName>
</protein>
<name>A0A1G9Q835_9RHOB</name>
<dbReference type="CDD" id="cd07814">
    <property type="entry name" value="SRPBCC_CalC_Aha1-like"/>
    <property type="match status" value="1"/>
</dbReference>
<organism evidence="3 4">
    <name type="scientific">Aliiruegeria lutimaris</name>
    <dbReference type="NCBI Taxonomy" id="571298"/>
    <lineage>
        <taxon>Bacteria</taxon>
        <taxon>Pseudomonadati</taxon>
        <taxon>Pseudomonadota</taxon>
        <taxon>Alphaproteobacteria</taxon>
        <taxon>Rhodobacterales</taxon>
        <taxon>Roseobacteraceae</taxon>
        <taxon>Aliiruegeria</taxon>
    </lineage>
</organism>
<sequence>MSGISIRKTIYLDATPERVWSFLTAPERLAKWFHPSQSPLTEGADYVLTDVGSGQELIRGRVMSAQPPLCLHFTFEIPPLQERETTVLWTLEAVPGGTRLSLEHDGLPEGEGAFGLILALDEGWDAHLGALRLNVPDVEPEKTN</sequence>
<gene>
    <name evidence="3" type="ORF">SAMN04488026_11605</name>
</gene>
<dbReference type="RefSeq" id="WP_093165144.1">
    <property type="nucleotide sequence ID" value="NZ_FNEK01000160.1"/>
</dbReference>
<comment type="similarity">
    <text evidence="1">Belongs to the AHA1 family.</text>
</comment>
<reference evidence="3 4" key="1">
    <citation type="submission" date="2016-10" db="EMBL/GenBank/DDBJ databases">
        <authorList>
            <person name="de Groot N.N."/>
        </authorList>
    </citation>
    <scope>NUCLEOTIDE SEQUENCE [LARGE SCALE GENOMIC DNA]</scope>
    <source>
        <strain evidence="3 4">DSM 25294</strain>
    </source>
</reference>
<dbReference type="InterPro" id="IPR023393">
    <property type="entry name" value="START-like_dom_sf"/>
</dbReference>
<dbReference type="OrthoDB" id="9803476at2"/>
<evidence type="ECO:0000256" key="1">
    <source>
        <dbReference type="ARBA" id="ARBA00006817"/>
    </source>
</evidence>
<dbReference type="EMBL" id="FNEK01000160">
    <property type="protein sequence ID" value="SDM06627.1"/>
    <property type="molecule type" value="Genomic_DNA"/>
</dbReference>
<keyword evidence="4" id="KW-1185">Reference proteome</keyword>
<dbReference type="Pfam" id="PF08327">
    <property type="entry name" value="AHSA1"/>
    <property type="match status" value="1"/>
</dbReference>
<proteinExistence type="inferred from homology"/>
<dbReference type="AlphaFoldDB" id="A0A1G9Q835"/>
<dbReference type="SUPFAM" id="SSF55961">
    <property type="entry name" value="Bet v1-like"/>
    <property type="match status" value="1"/>
</dbReference>
<accession>A0A1G9Q835</accession>
<dbReference type="Proteomes" id="UP000199382">
    <property type="component" value="Unassembled WGS sequence"/>
</dbReference>
<dbReference type="STRING" id="571298.SAMN04488026_11605"/>
<evidence type="ECO:0000313" key="4">
    <source>
        <dbReference type="Proteomes" id="UP000199382"/>
    </source>
</evidence>
<evidence type="ECO:0000313" key="3">
    <source>
        <dbReference type="EMBL" id="SDM06627.1"/>
    </source>
</evidence>